<feature type="transmembrane region" description="Helical" evidence="5">
    <location>
        <begin position="328"/>
        <end position="348"/>
    </location>
</feature>
<dbReference type="InterPro" id="IPR051617">
    <property type="entry name" value="UNC-93-like_regulator"/>
</dbReference>
<feature type="transmembrane region" description="Helical" evidence="5">
    <location>
        <begin position="136"/>
        <end position="154"/>
    </location>
</feature>
<feature type="transmembrane region" description="Helical" evidence="5">
    <location>
        <begin position="207"/>
        <end position="226"/>
    </location>
</feature>
<keyword evidence="3 5" id="KW-1133">Transmembrane helix</keyword>
<evidence type="ECO:0000256" key="5">
    <source>
        <dbReference type="SAM" id="Phobius"/>
    </source>
</evidence>
<feature type="transmembrane region" description="Helical" evidence="5">
    <location>
        <begin position="80"/>
        <end position="97"/>
    </location>
</feature>
<feature type="transmembrane region" description="Helical" evidence="5">
    <location>
        <begin position="175"/>
        <end position="195"/>
    </location>
</feature>
<feature type="transmembrane region" description="Helical" evidence="5">
    <location>
        <begin position="377"/>
        <end position="396"/>
    </location>
</feature>
<reference evidence="7" key="1">
    <citation type="submission" date="2015-02" db="EMBL/GenBank/DDBJ databases">
        <authorList>
            <person name="Gon?alves P."/>
        </authorList>
    </citation>
    <scope>NUCLEOTIDE SEQUENCE [LARGE SCALE GENOMIC DNA]</scope>
</reference>
<dbReference type="Gene3D" id="1.20.1250.20">
    <property type="entry name" value="MFS general substrate transporter like domains"/>
    <property type="match status" value="1"/>
</dbReference>
<dbReference type="EMBL" id="CENE01000056">
    <property type="protein sequence ID" value="CEQ43178.1"/>
    <property type="molecule type" value="Genomic_DNA"/>
</dbReference>
<protein>
    <submittedName>
        <fullName evidence="6">SPOSA6832_05085-mRNA-1:cds</fullName>
    </submittedName>
</protein>
<dbReference type="InterPro" id="IPR011701">
    <property type="entry name" value="MFS"/>
</dbReference>
<evidence type="ECO:0000313" key="6">
    <source>
        <dbReference type="EMBL" id="CEQ43178.1"/>
    </source>
</evidence>
<dbReference type="Pfam" id="PF07690">
    <property type="entry name" value="MFS_1"/>
    <property type="match status" value="1"/>
</dbReference>
<evidence type="ECO:0000313" key="7">
    <source>
        <dbReference type="Proteomes" id="UP000243876"/>
    </source>
</evidence>
<evidence type="ECO:0000256" key="3">
    <source>
        <dbReference type="ARBA" id="ARBA00022989"/>
    </source>
</evidence>
<feature type="transmembrane region" description="Helical" evidence="5">
    <location>
        <begin position="109"/>
        <end position="130"/>
    </location>
</feature>
<keyword evidence="2 5" id="KW-0812">Transmembrane</keyword>
<organism evidence="6 7">
    <name type="scientific">Sporidiobolus salmonicolor</name>
    <name type="common">Yeast-like fungus</name>
    <name type="synonym">Sporobolomyces salmonicolor</name>
    <dbReference type="NCBI Taxonomy" id="5005"/>
    <lineage>
        <taxon>Eukaryota</taxon>
        <taxon>Fungi</taxon>
        <taxon>Dikarya</taxon>
        <taxon>Basidiomycota</taxon>
        <taxon>Pucciniomycotina</taxon>
        <taxon>Microbotryomycetes</taxon>
        <taxon>Sporidiobolales</taxon>
        <taxon>Sporidiobolaceae</taxon>
        <taxon>Sporobolomyces</taxon>
    </lineage>
</organism>
<evidence type="ECO:0000256" key="2">
    <source>
        <dbReference type="ARBA" id="ARBA00022692"/>
    </source>
</evidence>
<sequence>MVDVSELPAIPVRRGIKAFYAKPVVQVCLIAFTCFCCPGMFNALSGIGGGGQQDATTSNNGSVALVSRRTPAAPRLRSCLRLLLITQYSTFAVTSFFSGTINNRLGARLTLSLGAAGYALYVGSFLSYNINANGHFVVAAGAILGVCAGMLWTAQGSTTLAYATEQTKGRLFATFWMIFNLGAVLGSAIELGLTYHSNANTVSNSVYAAFLVITSLGAFIPLLLVAPGTMVRSDGTRVIVPVHPSWKSEFIGLFKCLRNNPWIVLLFPFFLASNWFYEYQFNVYNGAGFTLRSRSLNSMLYYGMQIIASLAFGAALDSSRFRRITKAWAGLALVTVLVFITDGFAYYYQKDYTRATVASAEWVRLDFSDGGNYARHLILYMAFGATDAIWQMFVYWIMGALSNDPAQLAYFVGFYKAIQSAGAAGVFRMDSNLTPYMTELAVLWALCAASILFVAPVIHMRVKDHTEEPVVFADAIAAGEADAVSVKSDEKRTNSEVHEA</sequence>
<dbReference type="GO" id="GO:0022857">
    <property type="term" value="F:transmembrane transporter activity"/>
    <property type="evidence" value="ECO:0007669"/>
    <property type="project" value="InterPro"/>
</dbReference>
<accession>A0A0D6ETM5</accession>
<dbReference type="Proteomes" id="UP000243876">
    <property type="component" value="Unassembled WGS sequence"/>
</dbReference>
<feature type="transmembrane region" description="Helical" evidence="5">
    <location>
        <begin position="299"/>
        <end position="316"/>
    </location>
</feature>
<feature type="transmembrane region" description="Helical" evidence="5">
    <location>
        <begin position="23"/>
        <end position="41"/>
    </location>
</feature>
<feature type="transmembrane region" description="Helical" evidence="5">
    <location>
        <begin position="408"/>
        <end position="429"/>
    </location>
</feature>
<proteinExistence type="predicted"/>
<dbReference type="PANTHER" id="PTHR23294:SF59">
    <property type="entry name" value="UNC93-LIKE PROTEIN C922.05C"/>
    <property type="match status" value="1"/>
</dbReference>
<name>A0A0D6ETM5_SPOSA</name>
<dbReference type="OrthoDB" id="196103at2759"/>
<dbReference type="PANTHER" id="PTHR23294">
    <property type="entry name" value="ET TRANSLATION PRODUCT-RELATED"/>
    <property type="match status" value="1"/>
</dbReference>
<evidence type="ECO:0000256" key="4">
    <source>
        <dbReference type="ARBA" id="ARBA00023136"/>
    </source>
</evidence>
<evidence type="ECO:0000256" key="1">
    <source>
        <dbReference type="ARBA" id="ARBA00004141"/>
    </source>
</evidence>
<gene>
    <name evidence="6" type="primary">SPOSA6832_05085</name>
</gene>
<feature type="transmembrane region" description="Helical" evidence="5">
    <location>
        <begin position="441"/>
        <end position="458"/>
    </location>
</feature>
<dbReference type="GO" id="GO:0016020">
    <property type="term" value="C:membrane"/>
    <property type="evidence" value="ECO:0007669"/>
    <property type="project" value="UniProtKB-SubCell"/>
</dbReference>
<dbReference type="InterPro" id="IPR036259">
    <property type="entry name" value="MFS_trans_sf"/>
</dbReference>
<keyword evidence="4 5" id="KW-0472">Membrane</keyword>
<feature type="transmembrane region" description="Helical" evidence="5">
    <location>
        <begin position="262"/>
        <end position="279"/>
    </location>
</feature>
<dbReference type="AlphaFoldDB" id="A0A0D6ETM5"/>
<comment type="subcellular location">
    <subcellularLocation>
        <location evidence="1">Membrane</location>
        <topology evidence="1">Multi-pass membrane protein</topology>
    </subcellularLocation>
</comment>
<dbReference type="SUPFAM" id="SSF103473">
    <property type="entry name" value="MFS general substrate transporter"/>
    <property type="match status" value="1"/>
</dbReference>
<keyword evidence="7" id="KW-1185">Reference proteome</keyword>